<evidence type="ECO:0000313" key="3">
    <source>
        <dbReference type="Proteomes" id="UP000219036"/>
    </source>
</evidence>
<evidence type="ECO:0000259" key="1">
    <source>
        <dbReference type="SMART" id="SM00989"/>
    </source>
</evidence>
<dbReference type="Pfam" id="PF02830">
    <property type="entry name" value="V4R"/>
    <property type="match status" value="1"/>
</dbReference>
<dbReference type="Proteomes" id="UP000219036">
    <property type="component" value="Unassembled WGS sequence"/>
</dbReference>
<dbReference type="SMART" id="SM00989">
    <property type="entry name" value="V4R"/>
    <property type="match status" value="1"/>
</dbReference>
<dbReference type="OrthoDB" id="9788644at2"/>
<dbReference type="SUPFAM" id="SSF111126">
    <property type="entry name" value="Ligand-binding domain in the NO signalling and Golgi transport"/>
    <property type="match status" value="1"/>
</dbReference>
<feature type="domain" description="4-vinyl reductase 4VR" evidence="1">
    <location>
        <begin position="97"/>
        <end position="159"/>
    </location>
</feature>
<dbReference type="InterPro" id="IPR004096">
    <property type="entry name" value="V4R"/>
</dbReference>
<proteinExistence type="predicted"/>
<evidence type="ECO:0000313" key="2">
    <source>
        <dbReference type="EMBL" id="SNZ10356.1"/>
    </source>
</evidence>
<name>A0A285NR68_9AQUI</name>
<gene>
    <name evidence="2" type="ORF">SAMN06265182_1838</name>
</gene>
<dbReference type="RefSeq" id="WP_097000992.1">
    <property type="nucleotide sequence ID" value="NZ_OBEI01000010.1"/>
</dbReference>
<dbReference type="PANTHER" id="PTHR35090">
    <property type="entry name" value="DNA-DIRECTED RNA POLYMERASE SUBUNIT I"/>
    <property type="match status" value="1"/>
</dbReference>
<dbReference type="AlphaFoldDB" id="A0A285NR68"/>
<dbReference type="PANTHER" id="PTHR35090:SF2">
    <property type="entry name" value="ARSR FAMILY TRANSCRIPTIONAL REGULATOR"/>
    <property type="match status" value="1"/>
</dbReference>
<sequence>MEDILNQISKVKRDKLGTDIPILIFRVLRHYTHVYASDLLGERASNILFINAGKALGDQLGERLYDEDLKRYLEKISEFVEREKIGILKVTELNDNKLVVQLDECITCAGMDNIGKRICFFEVGLVAGLVEKYLGKKVIAYETKCNANGEETCEVTVNF</sequence>
<protein>
    <recommendedName>
        <fullName evidence="1">4-vinyl reductase 4VR domain-containing protein</fullName>
    </recommendedName>
</protein>
<organism evidence="2 3">
    <name type="scientific">Persephonella hydrogeniphila</name>
    <dbReference type="NCBI Taxonomy" id="198703"/>
    <lineage>
        <taxon>Bacteria</taxon>
        <taxon>Pseudomonadati</taxon>
        <taxon>Aquificota</taxon>
        <taxon>Aquificia</taxon>
        <taxon>Aquificales</taxon>
        <taxon>Hydrogenothermaceae</taxon>
        <taxon>Persephonella</taxon>
    </lineage>
</organism>
<dbReference type="InterPro" id="IPR024096">
    <property type="entry name" value="NO_sig/Golgi_transp_ligand-bd"/>
</dbReference>
<accession>A0A285NR68</accession>
<dbReference type="Gene3D" id="3.30.1380.20">
    <property type="entry name" value="Trafficking protein particle complex subunit 3"/>
    <property type="match status" value="1"/>
</dbReference>
<dbReference type="EMBL" id="OBEI01000010">
    <property type="protein sequence ID" value="SNZ10356.1"/>
    <property type="molecule type" value="Genomic_DNA"/>
</dbReference>
<keyword evidence="3" id="KW-1185">Reference proteome</keyword>
<reference evidence="3" key="1">
    <citation type="submission" date="2017-09" db="EMBL/GenBank/DDBJ databases">
        <authorList>
            <person name="Varghese N."/>
            <person name="Submissions S."/>
        </authorList>
    </citation>
    <scope>NUCLEOTIDE SEQUENCE [LARGE SCALE GENOMIC DNA]</scope>
    <source>
        <strain evidence="3">DSM 15103</strain>
    </source>
</reference>